<gene>
    <name evidence="2" type="ORF">EYF80_028959</name>
</gene>
<keyword evidence="3" id="KW-1185">Reference proteome</keyword>
<protein>
    <submittedName>
        <fullName evidence="2">Uncharacterized protein</fullName>
    </submittedName>
</protein>
<sequence length="63" mass="7579">MRGEDKQEERREERRREARETRAACFELRWNIRLLNMMSNGVLGTRHAPVSRDHIKVCNILDQ</sequence>
<evidence type="ECO:0000313" key="2">
    <source>
        <dbReference type="EMBL" id="TNN60789.1"/>
    </source>
</evidence>
<name>A0A4Z2H4U7_9TELE</name>
<reference evidence="2 3" key="1">
    <citation type="submission" date="2019-03" db="EMBL/GenBank/DDBJ databases">
        <title>First draft genome of Liparis tanakae, snailfish: a comprehensive survey of snailfish specific genes.</title>
        <authorList>
            <person name="Kim W."/>
            <person name="Song I."/>
            <person name="Jeong J.-H."/>
            <person name="Kim D."/>
            <person name="Kim S."/>
            <person name="Ryu S."/>
            <person name="Song J.Y."/>
            <person name="Lee S.K."/>
        </authorList>
    </citation>
    <scope>NUCLEOTIDE SEQUENCE [LARGE SCALE GENOMIC DNA]</scope>
    <source>
        <tissue evidence="2">Muscle</tissue>
    </source>
</reference>
<comment type="caution">
    <text evidence="2">The sequence shown here is derived from an EMBL/GenBank/DDBJ whole genome shotgun (WGS) entry which is preliminary data.</text>
</comment>
<feature type="region of interest" description="Disordered" evidence="1">
    <location>
        <begin position="1"/>
        <end position="20"/>
    </location>
</feature>
<accession>A0A4Z2H4U7</accession>
<dbReference type="EMBL" id="SRLO01000327">
    <property type="protein sequence ID" value="TNN60789.1"/>
    <property type="molecule type" value="Genomic_DNA"/>
</dbReference>
<dbReference type="Proteomes" id="UP000314294">
    <property type="component" value="Unassembled WGS sequence"/>
</dbReference>
<dbReference type="AlphaFoldDB" id="A0A4Z2H4U7"/>
<evidence type="ECO:0000313" key="3">
    <source>
        <dbReference type="Proteomes" id="UP000314294"/>
    </source>
</evidence>
<organism evidence="2 3">
    <name type="scientific">Liparis tanakae</name>
    <name type="common">Tanaka's snailfish</name>
    <dbReference type="NCBI Taxonomy" id="230148"/>
    <lineage>
        <taxon>Eukaryota</taxon>
        <taxon>Metazoa</taxon>
        <taxon>Chordata</taxon>
        <taxon>Craniata</taxon>
        <taxon>Vertebrata</taxon>
        <taxon>Euteleostomi</taxon>
        <taxon>Actinopterygii</taxon>
        <taxon>Neopterygii</taxon>
        <taxon>Teleostei</taxon>
        <taxon>Neoteleostei</taxon>
        <taxon>Acanthomorphata</taxon>
        <taxon>Eupercaria</taxon>
        <taxon>Perciformes</taxon>
        <taxon>Cottioidei</taxon>
        <taxon>Cottales</taxon>
        <taxon>Liparidae</taxon>
        <taxon>Liparis</taxon>
    </lineage>
</organism>
<proteinExistence type="predicted"/>
<evidence type="ECO:0000256" key="1">
    <source>
        <dbReference type="SAM" id="MobiDB-lite"/>
    </source>
</evidence>